<dbReference type="Proteomes" id="UP001283361">
    <property type="component" value="Unassembled WGS sequence"/>
</dbReference>
<protein>
    <submittedName>
        <fullName evidence="1">Uncharacterized protein</fullName>
    </submittedName>
</protein>
<evidence type="ECO:0000313" key="2">
    <source>
        <dbReference type="Proteomes" id="UP001283361"/>
    </source>
</evidence>
<evidence type="ECO:0000313" key="1">
    <source>
        <dbReference type="EMBL" id="KAK3776637.1"/>
    </source>
</evidence>
<proteinExistence type="predicted"/>
<comment type="caution">
    <text evidence="1">The sequence shown here is derived from an EMBL/GenBank/DDBJ whole genome shotgun (WGS) entry which is preliminary data.</text>
</comment>
<accession>A0AAE0ZXW9</accession>
<sequence>MKHCSPVADRISTRLSKLPYLIRTLTAVLTQPESIHKRVYSTQPELCPPRLKHFSRASSLRAAVDLAPSITIIPFSRFYEHARTRTTDLLGELQLSPL</sequence>
<organism evidence="1 2">
    <name type="scientific">Elysia crispata</name>
    <name type="common">lettuce slug</name>
    <dbReference type="NCBI Taxonomy" id="231223"/>
    <lineage>
        <taxon>Eukaryota</taxon>
        <taxon>Metazoa</taxon>
        <taxon>Spiralia</taxon>
        <taxon>Lophotrochozoa</taxon>
        <taxon>Mollusca</taxon>
        <taxon>Gastropoda</taxon>
        <taxon>Heterobranchia</taxon>
        <taxon>Euthyneura</taxon>
        <taxon>Panpulmonata</taxon>
        <taxon>Sacoglossa</taxon>
        <taxon>Placobranchoidea</taxon>
        <taxon>Plakobranchidae</taxon>
        <taxon>Elysia</taxon>
    </lineage>
</organism>
<gene>
    <name evidence="1" type="ORF">RRG08_019844</name>
</gene>
<dbReference type="EMBL" id="JAWDGP010003194">
    <property type="protein sequence ID" value="KAK3776637.1"/>
    <property type="molecule type" value="Genomic_DNA"/>
</dbReference>
<reference evidence="1" key="1">
    <citation type="journal article" date="2023" name="G3 (Bethesda)">
        <title>A reference genome for the long-term kleptoplast-retaining sea slug Elysia crispata morphotype clarki.</title>
        <authorList>
            <person name="Eastman K.E."/>
            <person name="Pendleton A.L."/>
            <person name="Shaikh M.A."/>
            <person name="Suttiyut T."/>
            <person name="Ogas R."/>
            <person name="Tomko P."/>
            <person name="Gavelis G."/>
            <person name="Widhalm J.R."/>
            <person name="Wisecaver J.H."/>
        </authorList>
    </citation>
    <scope>NUCLEOTIDE SEQUENCE</scope>
    <source>
        <strain evidence="1">ECLA1</strain>
    </source>
</reference>
<dbReference type="AlphaFoldDB" id="A0AAE0ZXW9"/>
<keyword evidence="2" id="KW-1185">Reference proteome</keyword>
<name>A0AAE0ZXW9_9GAST</name>